<keyword evidence="9" id="KW-0808">Transferase</keyword>
<dbReference type="PANTHER" id="PTHR24056">
    <property type="entry name" value="CELL DIVISION PROTEIN KINASE"/>
    <property type="match status" value="1"/>
</dbReference>
<dbReference type="SUPFAM" id="SSF56112">
    <property type="entry name" value="Protein kinase-like (PK-like)"/>
    <property type="match status" value="1"/>
</dbReference>
<evidence type="ECO:0000256" key="7">
    <source>
        <dbReference type="ARBA" id="ARBA00022553"/>
    </source>
</evidence>
<evidence type="ECO:0000313" key="22">
    <source>
        <dbReference type="EMBL" id="NXI28178.1"/>
    </source>
</evidence>
<keyword evidence="12" id="KW-0498">Mitosis</keyword>
<dbReference type="GO" id="GO:0046872">
    <property type="term" value="F:metal ion binding"/>
    <property type="evidence" value="ECO:0007669"/>
    <property type="project" value="UniProtKB-KW"/>
</dbReference>
<evidence type="ECO:0000256" key="3">
    <source>
        <dbReference type="ARBA" id="ARBA00004300"/>
    </source>
</evidence>
<gene>
    <name evidence="22" type="primary">Cdk2_0</name>
    <name evidence="22" type="ORF">STEDEN_R11475</name>
</gene>
<dbReference type="GO" id="GO:0010389">
    <property type="term" value="P:regulation of G2/M transition of mitotic cell cycle"/>
    <property type="evidence" value="ECO:0007669"/>
    <property type="project" value="TreeGrafter"/>
</dbReference>
<dbReference type="GO" id="GO:0000082">
    <property type="term" value="P:G1/S transition of mitotic cell cycle"/>
    <property type="evidence" value="ECO:0007669"/>
    <property type="project" value="TreeGrafter"/>
</dbReference>
<proteinExistence type="predicted"/>
<dbReference type="GO" id="GO:0000307">
    <property type="term" value="C:cyclin-dependent protein kinase holoenzyme complex"/>
    <property type="evidence" value="ECO:0007669"/>
    <property type="project" value="TreeGrafter"/>
</dbReference>
<evidence type="ECO:0000256" key="19">
    <source>
        <dbReference type="ARBA" id="ARBA00047811"/>
    </source>
</evidence>
<evidence type="ECO:0000256" key="13">
    <source>
        <dbReference type="ARBA" id="ARBA00022777"/>
    </source>
</evidence>
<evidence type="ECO:0000259" key="21">
    <source>
        <dbReference type="PROSITE" id="PS50011"/>
    </source>
</evidence>
<dbReference type="GO" id="GO:0004693">
    <property type="term" value="F:cyclin-dependent protein serine/threonine kinase activity"/>
    <property type="evidence" value="ECO:0007669"/>
    <property type="project" value="UniProtKB-EC"/>
</dbReference>
<accession>A0A7K9RX07</accession>
<evidence type="ECO:0000256" key="16">
    <source>
        <dbReference type="ARBA" id="ARBA00023212"/>
    </source>
</evidence>
<comment type="catalytic activity">
    <reaction evidence="20">
        <text>L-seryl-[protein] + ATP = O-phospho-L-seryl-[protein] + ADP + H(+)</text>
        <dbReference type="Rhea" id="RHEA:17989"/>
        <dbReference type="Rhea" id="RHEA-COMP:9863"/>
        <dbReference type="Rhea" id="RHEA-COMP:11604"/>
        <dbReference type="ChEBI" id="CHEBI:15378"/>
        <dbReference type="ChEBI" id="CHEBI:29999"/>
        <dbReference type="ChEBI" id="CHEBI:30616"/>
        <dbReference type="ChEBI" id="CHEBI:83421"/>
        <dbReference type="ChEBI" id="CHEBI:456216"/>
        <dbReference type="EC" id="2.7.11.22"/>
    </reaction>
</comment>
<keyword evidence="6" id="KW-0723">Serine/threonine-protein kinase</keyword>
<feature type="non-terminal residue" evidence="22">
    <location>
        <position position="1"/>
    </location>
</feature>
<evidence type="ECO:0000256" key="10">
    <source>
        <dbReference type="ARBA" id="ARBA00022723"/>
    </source>
</evidence>
<dbReference type="GO" id="GO:0005813">
    <property type="term" value="C:centrosome"/>
    <property type="evidence" value="ECO:0007669"/>
    <property type="project" value="UniProtKB-SubCell"/>
</dbReference>
<comment type="caution">
    <text evidence="22">The sequence shown here is derived from an EMBL/GenBank/DDBJ whole genome shotgun (WGS) entry which is preliminary data.</text>
</comment>
<keyword evidence="5" id="KW-0963">Cytoplasm</keyword>
<dbReference type="GO" id="GO:0051301">
    <property type="term" value="P:cell division"/>
    <property type="evidence" value="ECO:0007669"/>
    <property type="project" value="UniProtKB-KW"/>
</dbReference>
<evidence type="ECO:0000256" key="4">
    <source>
        <dbReference type="ARBA" id="ARBA00012425"/>
    </source>
</evidence>
<keyword evidence="8" id="KW-0132">Cell division</keyword>
<dbReference type="GO" id="GO:0030332">
    <property type="term" value="F:cyclin binding"/>
    <property type="evidence" value="ECO:0007669"/>
    <property type="project" value="TreeGrafter"/>
</dbReference>
<dbReference type="Proteomes" id="UP000572325">
    <property type="component" value="Unassembled WGS sequence"/>
</dbReference>
<protein>
    <recommendedName>
        <fullName evidence="4">cyclin-dependent kinase</fullName>
        <ecNumber evidence="4">2.7.11.22</ecNumber>
    </recommendedName>
</protein>
<organism evidence="22 23">
    <name type="scientific">Sterrhoptilus dennistouni</name>
    <dbReference type="NCBI Taxonomy" id="2585820"/>
    <lineage>
        <taxon>Eukaryota</taxon>
        <taxon>Metazoa</taxon>
        <taxon>Chordata</taxon>
        <taxon>Craniata</taxon>
        <taxon>Vertebrata</taxon>
        <taxon>Euteleostomi</taxon>
        <taxon>Archelosauria</taxon>
        <taxon>Archosauria</taxon>
        <taxon>Dinosauria</taxon>
        <taxon>Saurischia</taxon>
        <taxon>Theropoda</taxon>
        <taxon>Coelurosauria</taxon>
        <taxon>Aves</taxon>
        <taxon>Neognathae</taxon>
        <taxon>Neoaves</taxon>
        <taxon>Telluraves</taxon>
        <taxon>Australaves</taxon>
        <taxon>Passeriformes</taxon>
        <taxon>Sylvioidea</taxon>
        <taxon>Zosteropidae</taxon>
        <taxon>Sterrhoptilus</taxon>
    </lineage>
</organism>
<evidence type="ECO:0000256" key="6">
    <source>
        <dbReference type="ARBA" id="ARBA00022527"/>
    </source>
</evidence>
<dbReference type="PANTHER" id="PTHR24056:SF521">
    <property type="entry name" value="CYCLIN-DEPENDENT KINASE 2"/>
    <property type="match status" value="1"/>
</dbReference>
<evidence type="ECO:0000256" key="12">
    <source>
        <dbReference type="ARBA" id="ARBA00022776"/>
    </source>
</evidence>
<keyword evidence="7" id="KW-0597">Phosphoprotein</keyword>
<dbReference type="InterPro" id="IPR011009">
    <property type="entry name" value="Kinase-like_dom_sf"/>
</dbReference>
<keyword evidence="14" id="KW-0067">ATP-binding</keyword>
<keyword evidence="16" id="KW-0206">Cytoskeleton</keyword>
<dbReference type="GO" id="GO:0005737">
    <property type="term" value="C:cytoplasm"/>
    <property type="evidence" value="ECO:0007669"/>
    <property type="project" value="TreeGrafter"/>
</dbReference>
<sequence>RLLDVIHTENKLYLVFEFLHQDLKKFMDSSSLSGIALPLIKSSLFQLLQGLAFCHGTPKPILGSLWPLSGCLTLLSPLSLMGISGVLGEFGVLMCTYTHEVVTLWYRAPEILLGCKYYSTAVDIWSLGCIFAEMVSDT</sequence>
<dbReference type="AlphaFoldDB" id="A0A7K9RX07"/>
<dbReference type="InterPro" id="IPR050108">
    <property type="entry name" value="CDK"/>
</dbReference>
<name>A0A7K9RX07_9PASS</name>
<dbReference type="GO" id="GO:0005524">
    <property type="term" value="F:ATP binding"/>
    <property type="evidence" value="ECO:0007669"/>
    <property type="project" value="UniProtKB-KW"/>
</dbReference>
<dbReference type="GO" id="GO:0005634">
    <property type="term" value="C:nucleus"/>
    <property type="evidence" value="ECO:0007669"/>
    <property type="project" value="UniProtKB-SubCell"/>
</dbReference>
<dbReference type="InterPro" id="IPR000719">
    <property type="entry name" value="Prot_kinase_dom"/>
</dbReference>
<dbReference type="Gene3D" id="1.10.510.10">
    <property type="entry name" value="Transferase(Phosphotransferase) domain 1"/>
    <property type="match status" value="2"/>
</dbReference>
<evidence type="ECO:0000256" key="20">
    <source>
        <dbReference type="ARBA" id="ARBA00048367"/>
    </source>
</evidence>
<dbReference type="GO" id="GO:0007165">
    <property type="term" value="P:signal transduction"/>
    <property type="evidence" value="ECO:0007669"/>
    <property type="project" value="TreeGrafter"/>
</dbReference>
<feature type="domain" description="Protein kinase" evidence="21">
    <location>
        <begin position="1"/>
        <end position="138"/>
    </location>
</feature>
<evidence type="ECO:0000256" key="8">
    <source>
        <dbReference type="ARBA" id="ARBA00022618"/>
    </source>
</evidence>
<keyword evidence="17" id="KW-0539">Nucleus</keyword>
<evidence type="ECO:0000313" key="23">
    <source>
        <dbReference type="Proteomes" id="UP000572325"/>
    </source>
</evidence>
<keyword evidence="11" id="KW-0547">Nucleotide-binding</keyword>
<dbReference type="GO" id="GO:0010468">
    <property type="term" value="P:regulation of gene expression"/>
    <property type="evidence" value="ECO:0007669"/>
    <property type="project" value="TreeGrafter"/>
</dbReference>
<evidence type="ECO:0000256" key="2">
    <source>
        <dbReference type="ARBA" id="ARBA00004123"/>
    </source>
</evidence>
<dbReference type="Pfam" id="PF00069">
    <property type="entry name" value="Pkinase"/>
    <property type="match status" value="1"/>
</dbReference>
<comment type="subcellular location">
    <subcellularLocation>
        <location evidence="3">Cytoplasm</location>
        <location evidence="3">Cytoskeleton</location>
        <location evidence="3">Microtubule organizing center</location>
        <location evidence="3">Centrosome</location>
    </subcellularLocation>
    <subcellularLocation>
        <location evidence="2">Nucleus</location>
    </subcellularLocation>
</comment>
<comment type="catalytic activity">
    <reaction evidence="19">
        <text>L-threonyl-[protein] + ATP = O-phospho-L-threonyl-[protein] + ADP + H(+)</text>
        <dbReference type="Rhea" id="RHEA:46608"/>
        <dbReference type="Rhea" id="RHEA-COMP:11060"/>
        <dbReference type="Rhea" id="RHEA-COMP:11605"/>
        <dbReference type="ChEBI" id="CHEBI:15378"/>
        <dbReference type="ChEBI" id="CHEBI:30013"/>
        <dbReference type="ChEBI" id="CHEBI:30616"/>
        <dbReference type="ChEBI" id="CHEBI:61977"/>
        <dbReference type="ChEBI" id="CHEBI:456216"/>
        <dbReference type="EC" id="2.7.11.22"/>
    </reaction>
</comment>
<keyword evidence="15" id="KW-0460">Magnesium</keyword>
<comment type="cofactor">
    <cofactor evidence="1">
        <name>Mg(2+)</name>
        <dbReference type="ChEBI" id="CHEBI:18420"/>
    </cofactor>
</comment>
<evidence type="ECO:0000256" key="17">
    <source>
        <dbReference type="ARBA" id="ARBA00023242"/>
    </source>
</evidence>
<dbReference type="EMBL" id="VWZU01011590">
    <property type="protein sequence ID" value="NXI28178.1"/>
    <property type="molecule type" value="Genomic_DNA"/>
</dbReference>
<evidence type="ECO:0000256" key="15">
    <source>
        <dbReference type="ARBA" id="ARBA00022842"/>
    </source>
</evidence>
<keyword evidence="10" id="KW-0479">Metal-binding</keyword>
<evidence type="ECO:0000256" key="14">
    <source>
        <dbReference type="ARBA" id="ARBA00022840"/>
    </source>
</evidence>
<evidence type="ECO:0000256" key="11">
    <source>
        <dbReference type="ARBA" id="ARBA00022741"/>
    </source>
</evidence>
<keyword evidence="18" id="KW-0131">Cell cycle</keyword>
<keyword evidence="23" id="KW-1185">Reference proteome</keyword>
<evidence type="ECO:0000256" key="1">
    <source>
        <dbReference type="ARBA" id="ARBA00001946"/>
    </source>
</evidence>
<dbReference type="PROSITE" id="PS50011">
    <property type="entry name" value="PROTEIN_KINASE_DOM"/>
    <property type="match status" value="1"/>
</dbReference>
<feature type="non-terminal residue" evidence="22">
    <location>
        <position position="138"/>
    </location>
</feature>
<evidence type="ECO:0000256" key="18">
    <source>
        <dbReference type="ARBA" id="ARBA00023306"/>
    </source>
</evidence>
<evidence type="ECO:0000256" key="9">
    <source>
        <dbReference type="ARBA" id="ARBA00022679"/>
    </source>
</evidence>
<dbReference type="EC" id="2.7.11.22" evidence="4"/>
<keyword evidence="13 22" id="KW-0418">Kinase</keyword>
<reference evidence="22 23" key="1">
    <citation type="submission" date="2019-09" db="EMBL/GenBank/DDBJ databases">
        <title>Bird 10,000 Genomes (B10K) Project - Family phase.</title>
        <authorList>
            <person name="Zhang G."/>
        </authorList>
    </citation>
    <scope>NUCLEOTIDE SEQUENCE [LARGE SCALE GENOMIC DNA]</scope>
    <source>
        <strain evidence="22">B10K-DU-001-27</strain>
        <tissue evidence="22">Muscle</tissue>
    </source>
</reference>
<evidence type="ECO:0000256" key="5">
    <source>
        <dbReference type="ARBA" id="ARBA00022490"/>
    </source>
</evidence>